<gene>
    <name evidence="3" type="primary">rnk</name>
    <name evidence="3" type="ORF">ACFSW6_16950</name>
</gene>
<keyword evidence="3" id="KW-0418">Kinase</keyword>
<evidence type="ECO:0000259" key="1">
    <source>
        <dbReference type="Pfam" id="PF01272"/>
    </source>
</evidence>
<sequence>MERKPHITLSSLDLERIEALLEKQAGSFPGRAALEAELDRADVLEPAEIPANLVTMNSTVRFTLLESGKTNTLTLVYPKDMDGSPDKVSVFAPVGIALLGLSVGDQFQMPSPTGQVTVRVDGIDFQPESAGELHR</sequence>
<dbReference type="RefSeq" id="WP_066481075.1">
    <property type="nucleotide sequence ID" value="NZ_BCNT01000015.1"/>
</dbReference>
<proteinExistence type="predicted"/>
<dbReference type="GO" id="GO:0016301">
    <property type="term" value="F:kinase activity"/>
    <property type="evidence" value="ECO:0007669"/>
    <property type="project" value="UniProtKB-KW"/>
</dbReference>
<name>A0ABW5US48_9BURK</name>
<comment type="caution">
    <text evidence="3">The sequence shown here is derived from an EMBL/GenBank/DDBJ whole genome shotgun (WGS) entry which is preliminary data.</text>
</comment>
<dbReference type="InterPro" id="IPR029462">
    <property type="entry name" value="Rnk_N"/>
</dbReference>
<keyword evidence="4" id="KW-1185">Reference proteome</keyword>
<dbReference type="Pfam" id="PF01272">
    <property type="entry name" value="GreA_GreB"/>
    <property type="match status" value="1"/>
</dbReference>
<evidence type="ECO:0000313" key="3">
    <source>
        <dbReference type="EMBL" id="MFD2755758.1"/>
    </source>
</evidence>
<dbReference type="InterPro" id="IPR023459">
    <property type="entry name" value="Tscrpt_elong_fac_GreA/B_fam"/>
</dbReference>
<accession>A0ABW5US48</accession>
<dbReference type="PANTHER" id="PTHR30437:SF5">
    <property type="entry name" value="REGULATOR OF NUCLEOSIDE DIPHOSPHATE KINASE"/>
    <property type="match status" value="1"/>
</dbReference>
<dbReference type="Gene3D" id="1.10.286.20">
    <property type="match status" value="1"/>
</dbReference>
<evidence type="ECO:0000259" key="2">
    <source>
        <dbReference type="Pfam" id="PF14760"/>
    </source>
</evidence>
<feature type="domain" description="Regulator of nucleoside diphosphate kinase N-terminal" evidence="2">
    <location>
        <begin position="5"/>
        <end position="43"/>
    </location>
</feature>
<evidence type="ECO:0000313" key="4">
    <source>
        <dbReference type="Proteomes" id="UP001597463"/>
    </source>
</evidence>
<organism evidence="3 4">
    <name type="scientific">Comamonas terrae</name>
    <dbReference type="NCBI Taxonomy" id="673548"/>
    <lineage>
        <taxon>Bacteria</taxon>
        <taxon>Pseudomonadati</taxon>
        <taxon>Pseudomonadota</taxon>
        <taxon>Betaproteobacteria</taxon>
        <taxon>Burkholderiales</taxon>
        <taxon>Comamonadaceae</taxon>
        <taxon>Comamonas</taxon>
    </lineage>
</organism>
<dbReference type="NCBIfam" id="NF004396">
    <property type="entry name" value="PRK05753.1"/>
    <property type="match status" value="1"/>
</dbReference>
<dbReference type="Proteomes" id="UP001597463">
    <property type="component" value="Unassembled WGS sequence"/>
</dbReference>
<dbReference type="SUPFAM" id="SSF54534">
    <property type="entry name" value="FKBP-like"/>
    <property type="match status" value="1"/>
</dbReference>
<dbReference type="InterPro" id="IPR001437">
    <property type="entry name" value="Tscrpt_elong_fac_GreA/B_C"/>
</dbReference>
<dbReference type="EMBL" id="JBHUMV010000008">
    <property type="protein sequence ID" value="MFD2755758.1"/>
    <property type="molecule type" value="Genomic_DNA"/>
</dbReference>
<keyword evidence="3" id="KW-0808">Transferase</keyword>
<dbReference type="Gene3D" id="3.10.50.30">
    <property type="entry name" value="Transcription elongation factor, GreA/GreB, C-terminal domain"/>
    <property type="match status" value="1"/>
</dbReference>
<protein>
    <submittedName>
        <fullName evidence="3">Nucleoside diphosphate kinase regulator</fullName>
    </submittedName>
</protein>
<dbReference type="PANTHER" id="PTHR30437">
    <property type="entry name" value="TRANSCRIPTION ELONGATION FACTOR GREA"/>
    <property type="match status" value="1"/>
</dbReference>
<dbReference type="Pfam" id="PF14760">
    <property type="entry name" value="Rnk_N"/>
    <property type="match status" value="1"/>
</dbReference>
<reference evidence="4" key="1">
    <citation type="journal article" date="2019" name="Int. J. Syst. Evol. Microbiol.">
        <title>The Global Catalogue of Microorganisms (GCM) 10K type strain sequencing project: providing services to taxonomists for standard genome sequencing and annotation.</title>
        <authorList>
            <consortium name="The Broad Institute Genomics Platform"/>
            <consortium name="The Broad Institute Genome Sequencing Center for Infectious Disease"/>
            <person name="Wu L."/>
            <person name="Ma J."/>
        </authorList>
    </citation>
    <scope>NUCLEOTIDE SEQUENCE [LARGE SCALE GENOMIC DNA]</scope>
    <source>
        <strain evidence="4">TISTR 1906</strain>
    </source>
</reference>
<dbReference type="InterPro" id="IPR036953">
    <property type="entry name" value="GreA/GreB_C_sf"/>
</dbReference>
<feature type="domain" description="Transcription elongation factor GreA/GreB C-terminal" evidence="1">
    <location>
        <begin position="51"/>
        <end position="121"/>
    </location>
</feature>